<evidence type="ECO:0000313" key="3">
    <source>
        <dbReference type="Proteomes" id="UP000283895"/>
    </source>
</evidence>
<dbReference type="AlphaFoldDB" id="A0A423X815"/>
<dbReference type="Proteomes" id="UP000283895">
    <property type="component" value="Unassembled WGS sequence"/>
</dbReference>
<protein>
    <submittedName>
        <fullName evidence="2">Uncharacterized protein</fullName>
    </submittedName>
</protein>
<evidence type="ECO:0000313" key="2">
    <source>
        <dbReference type="EMBL" id="ROW12112.1"/>
    </source>
</evidence>
<name>A0A423X815_9PEZI</name>
<sequence length="118" mass="12583">MVIVWLSIGRAWRSGVTVLTQGLELCRTSQHPTSASTCKSVSDIGYSSPVCPKTLFNPGRKASAEWPEWLKCIADGVGGAAGSKSTSPEAPLQSNKGDGLRQRLLSIARGILLKDERS</sequence>
<comment type="caution">
    <text evidence="2">The sequence shown here is derived from an EMBL/GenBank/DDBJ whole genome shotgun (WGS) entry which is preliminary data.</text>
</comment>
<feature type="compositionally biased region" description="Polar residues" evidence="1">
    <location>
        <begin position="83"/>
        <end position="96"/>
    </location>
</feature>
<accession>A0A423X815</accession>
<organism evidence="2 3">
    <name type="scientific">Cytospora schulzeri</name>
    <dbReference type="NCBI Taxonomy" id="448051"/>
    <lineage>
        <taxon>Eukaryota</taxon>
        <taxon>Fungi</taxon>
        <taxon>Dikarya</taxon>
        <taxon>Ascomycota</taxon>
        <taxon>Pezizomycotina</taxon>
        <taxon>Sordariomycetes</taxon>
        <taxon>Sordariomycetidae</taxon>
        <taxon>Diaporthales</taxon>
        <taxon>Cytosporaceae</taxon>
        <taxon>Cytospora</taxon>
    </lineage>
</organism>
<proteinExistence type="predicted"/>
<reference evidence="2 3" key="1">
    <citation type="submission" date="2015-09" db="EMBL/GenBank/DDBJ databases">
        <title>Host preference determinants of Valsa canker pathogens revealed by comparative genomics.</title>
        <authorList>
            <person name="Yin Z."/>
            <person name="Huang L."/>
        </authorList>
    </citation>
    <scope>NUCLEOTIDE SEQUENCE [LARGE SCALE GENOMIC DNA]</scope>
    <source>
        <strain evidence="2 3">03-1</strain>
    </source>
</reference>
<dbReference type="EMBL" id="LKEA01000001">
    <property type="protein sequence ID" value="ROW12112.1"/>
    <property type="molecule type" value="Genomic_DNA"/>
</dbReference>
<feature type="region of interest" description="Disordered" evidence="1">
    <location>
        <begin position="78"/>
        <end position="98"/>
    </location>
</feature>
<evidence type="ECO:0000256" key="1">
    <source>
        <dbReference type="SAM" id="MobiDB-lite"/>
    </source>
</evidence>
<gene>
    <name evidence="2" type="ORF">VMCG_00041</name>
</gene>
<keyword evidence="3" id="KW-1185">Reference proteome</keyword>